<organism evidence="1 2">
    <name type="scientific">Naegleria lovaniensis</name>
    <name type="common">Amoeba</name>
    <dbReference type="NCBI Taxonomy" id="51637"/>
    <lineage>
        <taxon>Eukaryota</taxon>
        <taxon>Discoba</taxon>
        <taxon>Heterolobosea</taxon>
        <taxon>Tetramitia</taxon>
        <taxon>Eutetramitia</taxon>
        <taxon>Vahlkampfiidae</taxon>
        <taxon>Naegleria</taxon>
    </lineage>
</organism>
<evidence type="ECO:0000313" key="2">
    <source>
        <dbReference type="Proteomes" id="UP000816034"/>
    </source>
</evidence>
<accession>A0AA88H581</accession>
<dbReference type="RefSeq" id="XP_044555795.1">
    <property type="nucleotide sequence ID" value="XM_044693218.1"/>
</dbReference>
<dbReference type="EMBL" id="PYSW02000001">
    <property type="protein sequence ID" value="KAG2393901.1"/>
    <property type="molecule type" value="Genomic_DNA"/>
</dbReference>
<name>A0AA88H581_NAELO</name>
<dbReference type="AlphaFoldDB" id="A0AA88H581"/>
<keyword evidence="2" id="KW-1185">Reference proteome</keyword>
<dbReference type="Proteomes" id="UP000816034">
    <property type="component" value="Unassembled WGS sequence"/>
</dbReference>
<evidence type="ECO:0000313" key="1">
    <source>
        <dbReference type="EMBL" id="KAG2393901.1"/>
    </source>
</evidence>
<reference evidence="1 2" key="1">
    <citation type="journal article" date="2018" name="BMC Genomics">
        <title>The genome of Naegleria lovaniensis, the basis for a comparative approach to unravel pathogenicity factors of the human pathogenic amoeba N. fowleri.</title>
        <authorList>
            <person name="Liechti N."/>
            <person name="Schurch N."/>
            <person name="Bruggmann R."/>
            <person name="Wittwer M."/>
        </authorList>
    </citation>
    <scope>NUCLEOTIDE SEQUENCE [LARGE SCALE GENOMIC DNA]</scope>
    <source>
        <strain evidence="1 2">ATCC 30569</strain>
    </source>
</reference>
<sequence>MHSHTPRISCDIIQAHILPLLPLEYILEGSLFLVCQEFYEQLFHNEQVWSELFARLCLGMMEHGTCNAFKTTMTHDFNSCDCTMTVKIPSSNSDEKKKKHHAKQDFKQNSSSKIRTITHDEKIGKLLNKLNVDWKYLRTFCLLKFHSFHQSQQDSKNGYPFSYMVMTYTPSTLNDQIYCRYTNSKQTPQYYGQCCESERGATLKFAAIDFEMDYFFVKGLQEDCNYSIGCLTFHFQGSAQAKTKSRTHSLTITAKNSLLLEHDSKQSHIENRSRHTSKEIVLTQCKDSEYSRHEQIATWMDWMGEEHDNDPEFDYSYWFWEFLDTLISDHQLLPLAIDDPDFEMNQQFEQ</sequence>
<dbReference type="GeneID" id="68096120"/>
<proteinExistence type="predicted"/>
<protein>
    <submittedName>
        <fullName evidence="1">Uncharacterized protein</fullName>
    </submittedName>
</protein>
<gene>
    <name evidence="1" type="ORF">C9374_003665</name>
</gene>
<comment type="caution">
    <text evidence="1">The sequence shown here is derived from an EMBL/GenBank/DDBJ whole genome shotgun (WGS) entry which is preliminary data.</text>
</comment>